<dbReference type="RefSeq" id="WP_254156306.1">
    <property type="nucleotide sequence ID" value="NZ_CP100355.1"/>
</dbReference>
<feature type="domain" description="DUF7344" evidence="1">
    <location>
        <begin position="10"/>
        <end position="87"/>
    </location>
</feature>
<proteinExistence type="predicted"/>
<name>A0A9E7N619_9EURY</name>
<sequence>MVTVDNVLGLLNEKRRRYALYYLNEQDGAVPVEEVVDAVADMETDEGSSPRPGEKWNNVELSLHHNHLQKADEYDFIHYDSEAGVVELVESPTELDIILTVANVLERTN</sequence>
<dbReference type="Pfam" id="PF24035">
    <property type="entry name" value="DUF7344"/>
    <property type="match status" value="1"/>
</dbReference>
<keyword evidence="3" id="KW-1185">Reference proteome</keyword>
<organism evidence="2 3">
    <name type="scientific">Natronosalvus rutilus</name>
    <dbReference type="NCBI Taxonomy" id="2953753"/>
    <lineage>
        <taxon>Archaea</taxon>
        <taxon>Methanobacteriati</taxon>
        <taxon>Methanobacteriota</taxon>
        <taxon>Stenosarchaea group</taxon>
        <taxon>Halobacteria</taxon>
        <taxon>Halobacteriales</taxon>
        <taxon>Natrialbaceae</taxon>
        <taxon>Natronosalvus</taxon>
    </lineage>
</organism>
<dbReference type="KEGG" id="sawl:NGM29_11395"/>
<dbReference type="GeneID" id="73290659"/>
<dbReference type="AlphaFoldDB" id="A0A9E7N619"/>
<gene>
    <name evidence="2" type="ORF">NGM29_11395</name>
</gene>
<protein>
    <recommendedName>
        <fullName evidence="1">DUF7344 domain-containing protein</fullName>
    </recommendedName>
</protein>
<dbReference type="Proteomes" id="UP001056855">
    <property type="component" value="Chromosome"/>
</dbReference>
<dbReference type="InterPro" id="IPR055768">
    <property type="entry name" value="DUF7344"/>
</dbReference>
<reference evidence="2" key="1">
    <citation type="submission" date="2022-06" db="EMBL/GenBank/DDBJ databases">
        <title>Diverse halophilic archaea isolated from saline environments.</title>
        <authorList>
            <person name="Cui H.-L."/>
        </authorList>
    </citation>
    <scope>NUCLEOTIDE SEQUENCE</scope>
    <source>
        <strain evidence="2">WLHS1</strain>
    </source>
</reference>
<evidence type="ECO:0000313" key="2">
    <source>
        <dbReference type="EMBL" id="UTF52394.1"/>
    </source>
</evidence>
<evidence type="ECO:0000313" key="3">
    <source>
        <dbReference type="Proteomes" id="UP001056855"/>
    </source>
</evidence>
<evidence type="ECO:0000259" key="1">
    <source>
        <dbReference type="Pfam" id="PF24035"/>
    </source>
</evidence>
<dbReference type="EMBL" id="CP100355">
    <property type="protein sequence ID" value="UTF52394.1"/>
    <property type="molecule type" value="Genomic_DNA"/>
</dbReference>
<accession>A0A9E7N619</accession>